<proteinExistence type="inferred from homology"/>
<keyword evidence="1 3" id="KW-0696">RNA-directed RNA polymerase</keyword>
<sequence>MLSTDPRARLEDTPSREILRWLEGYGPYNGAVYGVGEYGKETGNVMVPRASVTPLRVVCQPPEQEMSNGVTRRFAEHSDRFLRVNFVDENMGRLQLSPLLVPRLEGFMKDGLVIAGRKYEFLAYSGSQLRGHACFFYAEGDGAPTADSIRSWMGDMSGIDVVGKHAARLGQSLSSTTSTVEVPPALKKLVPDKKAGPYEFTDGCGMMSEGLARGGDVIPFPHAHTPMQVIQYARQLPCYLNRQFITLLGTLGVPDKVIEERYSAMVSTLDKVLRTMLSDPAEAEMALVRYYNITSGGKTGRKQVGPLWEALAMVRAGINIRTEPFLQSVLRATRDKAMIDLRHRTRIFVPDASCLLGIVDETGLLQPGQASDSLGCRSVNHYTANRASIMTNADRFGQCTQEMSGGDLDGDLYSVVWDQDLLPPEREGVAGVQGDSENGFNFPAMGYEPPEKPKTSASSSGKGVDMKEIADFFLKYIQNDNLGKIANAHLVRADLSPFGARCDECLQLAALHSKAVDFPKSGVPAVFPDELKVDSYPDFMCKEDNMTYLSKKLIGRLFRDTPPAGAANPQRRQQQDERFLGGFELDQSLLAPGYEDFLEEAEVERFGGRMLKRTKLEDAQGRLNLEFAQASTRK</sequence>
<name>D8LNY3_ECTSI</name>
<dbReference type="GO" id="GO:0030422">
    <property type="term" value="P:siRNA processing"/>
    <property type="evidence" value="ECO:0007669"/>
    <property type="project" value="TreeGrafter"/>
</dbReference>
<dbReference type="EMBL" id="FN648722">
    <property type="protein sequence ID" value="CBN76286.1"/>
    <property type="molecule type" value="Genomic_DNA"/>
</dbReference>
<keyword evidence="1" id="KW-0694">RNA-binding</keyword>
<organism evidence="3 4">
    <name type="scientific">Ectocarpus siliculosus</name>
    <name type="common">Brown alga</name>
    <name type="synonym">Conferva siliculosa</name>
    <dbReference type="NCBI Taxonomy" id="2880"/>
    <lineage>
        <taxon>Eukaryota</taxon>
        <taxon>Sar</taxon>
        <taxon>Stramenopiles</taxon>
        <taxon>Ochrophyta</taxon>
        <taxon>PX clade</taxon>
        <taxon>Phaeophyceae</taxon>
        <taxon>Ectocarpales</taxon>
        <taxon>Ectocarpaceae</taxon>
        <taxon>Ectocarpus</taxon>
    </lineage>
</organism>
<dbReference type="OrthoDB" id="97541at2759"/>
<evidence type="ECO:0000313" key="4">
    <source>
        <dbReference type="Proteomes" id="UP000002630"/>
    </source>
</evidence>
<protein>
    <recommendedName>
        <fullName evidence="1">RNA-dependent RNA polymerase</fullName>
        <ecNumber evidence="1">2.7.7.48</ecNumber>
    </recommendedName>
</protein>
<dbReference type="STRING" id="2880.D8LNY3"/>
<evidence type="ECO:0000313" key="3">
    <source>
        <dbReference type="EMBL" id="CBN76286.1"/>
    </source>
</evidence>
<dbReference type="eggNOG" id="KOG0988">
    <property type="taxonomic scope" value="Eukaryota"/>
</dbReference>
<dbReference type="Pfam" id="PF05183">
    <property type="entry name" value="RdRP"/>
    <property type="match status" value="3"/>
</dbReference>
<dbReference type="InParanoid" id="D8LNY3"/>
<keyword evidence="1" id="KW-0548">Nucleotidyltransferase</keyword>
<dbReference type="GO" id="GO:0003968">
    <property type="term" value="F:RNA-directed RNA polymerase activity"/>
    <property type="evidence" value="ECO:0007669"/>
    <property type="project" value="UniProtKB-KW"/>
</dbReference>
<dbReference type="EMBL" id="FN649742">
    <property type="protein sequence ID" value="CBN76286.1"/>
    <property type="molecule type" value="Genomic_DNA"/>
</dbReference>
<dbReference type="PANTHER" id="PTHR23079">
    <property type="entry name" value="RNA-DEPENDENT RNA POLYMERASE"/>
    <property type="match status" value="1"/>
</dbReference>
<dbReference type="Proteomes" id="UP000002630">
    <property type="component" value="Linkage Group LG17"/>
</dbReference>
<dbReference type="InterPro" id="IPR007855">
    <property type="entry name" value="RDRP"/>
</dbReference>
<feature type="domain" description="RDRP core" evidence="2">
    <location>
        <begin position="223"/>
        <end position="369"/>
    </location>
</feature>
<dbReference type="PANTHER" id="PTHR23079:SF55">
    <property type="entry name" value="RNA-DIRECTED RNA POLYMERASE"/>
    <property type="match status" value="1"/>
</dbReference>
<evidence type="ECO:0000256" key="1">
    <source>
        <dbReference type="RuleBase" id="RU363098"/>
    </source>
</evidence>
<dbReference type="GO" id="GO:0031380">
    <property type="term" value="C:nuclear RNA-directed RNA polymerase complex"/>
    <property type="evidence" value="ECO:0007669"/>
    <property type="project" value="TreeGrafter"/>
</dbReference>
<feature type="domain" description="RDRP core" evidence="2">
    <location>
        <begin position="52"/>
        <end position="213"/>
    </location>
</feature>
<dbReference type="InterPro" id="IPR057596">
    <property type="entry name" value="RDRP_core"/>
</dbReference>
<dbReference type="OMA" id="INIRTEP"/>
<comment type="similarity">
    <text evidence="1">Belongs to the RdRP family.</text>
</comment>
<keyword evidence="1" id="KW-0808">Transferase</keyword>
<feature type="domain" description="RDRP core" evidence="2">
    <location>
        <begin position="400"/>
        <end position="560"/>
    </location>
</feature>
<dbReference type="EC" id="2.7.7.48" evidence="1"/>
<evidence type="ECO:0000259" key="2">
    <source>
        <dbReference type="Pfam" id="PF05183"/>
    </source>
</evidence>
<keyword evidence="4" id="KW-1185">Reference proteome</keyword>
<dbReference type="AlphaFoldDB" id="D8LNY3"/>
<comment type="catalytic activity">
    <reaction evidence="1">
        <text>RNA(n) + a ribonucleoside 5'-triphosphate = RNA(n+1) + diphosphate</text>
        <dbReference type="Rhea" id="RHEA:21248"/>
        <dbReference type="Rhea" id="RHEA-COMP:14527"/>
        <dbReference type="Rhea" id="RHEA-COMP:17342"/>
        <dbReference type="ChEBI" id="CHEBI:33019"/>
        <dbReference type="ChEBI" id="CHEBI:61557"/>
        <dbReference type="ChEBI" id="CHEBI:140395"/>
        <dbReference type="EC" id="2.7.7.48"/>
    </reaction>
</comment>
<gene>
    <name evidence="3" type="primary">RDR2</name>
    <name evidence="3" type="ORF">Esi_0512_0001</name>
</gene>
<reference evidence="3 4" key="1">
    <citation type="journal article" date="2010" name="Nature">
        <title>The Ectocarpus genome and the independent evolution of multicellularity in brown algae.</title>
        <authorList>
            <person name="Cock J.M."/>
            <person name="Sterck L."/>
            <person name="Rouze P."/>
            <person name="Scornet D."/>
            <person name="Allen A.E."/>
            <person name="Amoutzias G."/>
            <person name="Anthouard V."/>
            <person name="Artiguenave F."/>
            <person name="Aury J.M."/>
            <person name="Badger J.H."/>
            <person name="Beszteri B."/>
            <person name="Billiau K."/>
            <person name="Bonnet E."/>
            <person name="Bothwell J.H."/>
            <person name="Bowler C."/>
            <person name="Boyen C."/>
            <person name="Brownlee C."/>
            <person name="Carrano C.J."/>
            <person name="Charrier B."/>
            <person name="Cho G.Y."/>
            <person name="Coelho S.M."/>
            <person name="Collen J."/>
            <person name="Corre E."/>
            <person name="Da Silva C."/>
            <person name="Delage L."/>
            <person name="Delaroque N."/>
            <person name="Dittami S.M."/>
            <person name="Doulbeau S."/>
            <person name="Elias M."/>
            <person name="Farnham G."/>
            <person name="Gachon C.M."/>
            <person name="Gschloessl B."/>
            <person name="Heesch S."/>
            <person name="Jabbari K."/>
            <person name="Jubin C."/>
            <person name="Kawai H."/>
            <person name="Kimura K."/>
            <person name="Kloareg B."/>
            <person name="Kupper F.C."/>
            <person name="Lang D."/>
            <person name="Le Bail A."/>
            <person name="Leblanc C."/>
            <person name="Lerouge P."/>
            <person name="Lohr M."/>
            <person name="Lopez P.J."/>
            <person name="Martens C."/>
            <person name="Maumus F."/>
            <person name="Michel G."/>
            <person name="Miranda-Saavedra D."/>
            <person name="Morales J."/>
            <person name="Moreau H."/>
            <person name="Motomura T."/>
            <person name="Nagasato C."/>
            <person name="Napoli C.A."/>
            <person name="Nelson D.R."/>
            <person name="Nyvall-Collen P."/>
            <person name="Peters A.F."/>
            <person name="Pommier C."/>
            <person name="Potin P."/>
            <person name="Poulain J."/>
            <person name="Quesneville H."/>
            <person name="Read B."/>
            <person name="Rensing S.A."/>
            <person name="Ritter A."/>
            <person name="Rousvoal S."/>
            <person name="Samanta M."/>
            <person name="Samson G."/>
            <person name="Schroeder D.C."/>
            <person name="Segurens B."/>
            <person name="Strittmatter M."/>
            <person name="Tonon T."/>
            <person name="Tregear J.W."/>
            <person name="Valentin K."/>
            <person name="von Dassow P."/>
            <person name="Yamagishi T."/>
            <person name="Van de Peer Y."/>
            <person name="Wincker P."/>
        </authorList>
    </citation>
    <scope>NUCLEOTIDE SEQUENCE [LARGE SCALE GENOMIC DNA]</scope>
    <source>
        <strain evidence="4">Ec32 / CCAP1310/4</strain>
    </source>
</reference>
<dbReference type="GO" id="GO:0003723">
    <property type="term" value="F:RNA binding"/>
    <property type="evidence" value="ECO:0007669"/>
    <property type="project" value="UniProtKB-KW"/>
</dbReference>
<accession>D8LNY3</accession>